<keyword evidence="7 9" id="KW-0067">ATP-binding</keyword>
<dbReference type="UniPathway" id="UPA00068">
    <property type="reaction ID" value="UER00107"/>
</dbReference>
<dbReference type="InterPro" id="IPR001057">
    <property type="entry name" value="Glu/AcGlu_kinase"/>
</dbReference>
<dbReference type="GO" id="GO:0005737">
    <property type="term" value="C:cytoplasm"/>
    <property type="evidence" value="ECO:0007669"/>
    <property type="project" value="UniProtKB-SubCell"/>
</dbReference>
<reference evidence="11 12" key="1">
    <citation type="submission" date="2020-01" db="EMBL/GenBank/DDBJ databases">
        <authorList>
            <person name="Gulvik C.A."/>
            <person name="Batra D.G."/>
        </authorList>
    </citation>
    <scope>NUCLEOTIDE SEQUENCE [LARGE SCALE GENOMIC DNA]</scope>
    <source>
        <strain evidence="11 12">W9323</strain>
    </source>
</reference>
<dbReference type="RefSeq" id="WP_173224503.1">
    <property type="nucleotide sequence ID" value="NZ_CP048104.1"/>
</dbReference>
<feature type="binding site" evidence="9">
    <location>
        <position position="156"/>
    </location>
    <ligand>
        <name>substrate</name>
    </ligand>
</feature>
<protein>
    <recommendedName>
        <fullName evidence="9">Acetylglutamate kinase</fullName>
        <ecNumber evidence="9">2.7.2.8</ecNumber>
    </recommendedName>
    <alternativeName>
        <fullName evidence="9">N-acetyl-L-glutamate 5-phosphotransferase</fullName>
    </alternativeName>
    <alternativeName>
        <fullName evidence="9">NAG kinase</fullName>
        <shortName evidence="9">NAGK</shortName>
    </alternativeName>
</protein>
<evidence type="ECO:0000256" key="1">
    <source>
        <dbReference type="ARBA" id="ARBA00004828"/>
    </source>
</evidence>
<dbReference type="NCBIfam" id="TIGR00761">
    <property type="entry name" value="argB"/>
    <property type="match status" value="1"/>
</dbReference>
<dbReference type="PANTHER" id="PTHR23342:SF0">
    <property type="entry name" value="N-ACETYLGLUTAMATE SYNTHASE, MITOCHONDRIAL"/>
    <property type="match status" value="1"/>
</dbReference>
<evidence type="ECO:0000256" key="8">
    <source>
        <dbReference type="ARBA" id="ARBA00048141"/>
    </source>
</evidence>
<accession>A0A7D4C8N0</accession>
<dbReference type="AlphaFoldDB" id="A0A7D4C8N0"/>
<sequence length="274" mass="29565">MKGQPVVIKIGGSVLDQLHPDFFQECVQLRQKGCHPVVVHGGGPSINRLQERLGMKPVFREGLRVTDDDDLELVEMVLAGRINKHLVTRLEQVGGEAVGVSGVDRNLIQVRKKSPALGWVGEVEKVNLSFLQVLIRQGWIPVVASIGVDRHGQHYNINADTVAGALARELKAEKMILVTDVPGIRTDTQKTDTVLSHVSVAQVENMVKTGAIHGGMVPKVMAAVSGLQASVQEVVILDGRSPGSLSLYSNKEGAGTRIGLKEEEGYDTVSYLST</sequence>
<evidence type="ECO:0000256" key="7">
    <source>
        <dbReference type="ARBA" id="ARBA00022840"/>
    </source>
</evidence>
<keyword evidence="6 9" id="KW-0418">Kinase</keyword>
<name>A0A7D4C8N0_9BACL</name>
<feature type="domain" description="Aspartate/glutamate/uridylate kinase" evidence="10">
    <location>
        <begin position="6"/>
        <end position="238"/>
    </location>
</feature>
<feature type="site" description="Transition state stabilizer" evidence="9">
    <location>
        <position position="219"/>
    </location>
</feature>
<evidence type="ECO:0000256" key="4">
    <source>
        <dbReference type="ARBA" id="ARBA00022679"/>
    </source>
</evidence>
<dbReference type="PRINTS" id="PR00474">
    <property type="entry name" value="GLU5KINASE"/>
</dbReference>
<keyword evidence="2 9" id="KW-0055">Arginine biosynthesis</keyword>
<organism evidence="11 12">
    <name type="scientific">Kroppenstedtia pulmonis</name>
    <dbReference type="NCBI Taxonomy" id="1380685"/>
    <lineage>
        <taxon>Bacteria</taxon>
        <taxon>Bacillati</taxon>
        <taxon>Bacillota</taxon>
        <taxon>Bacilli</taxon>
        <taxon>Bacillales</taxon>
        <taxon>Thermoactinomycetaceae</taxon>
        <taxon>Kroppenstedtia</taxon>
    </lineage>
</organism>
<comment type="catalytic activity">
    <reaction evidence="8 9">
        <text>N-acetyl-L-glutamate + ATP = N-acetyl-L-glutamyl 5-phosphate + ADP</text>
        <dbReference type="Rhea" id="RHEA:14629"/>
        <dbReference type="ChEBI" id="CHEBI:30616"/>
        <dbReference type="ChEBI" id="CHEBI:44337"/>
        <dbReference type="ChEBI" id="CHEBI:57936"/>
        <dbReference type="ChEBI" id="CHEBI:456216"/>
        <dbReference type="EC" id="2.7.2.8"/>
    </reaction>
</comment>
<dbReference type="InterPro" id="IPR036393">
    <property type="entry name" value="AceGlu_kinase-like_sf"/>
</dbReference>
<dbReference type="KEGG" id="kpul:GXN76_15180"/>
<evidence type="ECO:0000313" key="11">
    <source>
        <dbReference type="EMBL" id="QKG85656.1"/>
    </source>
</evidence>
<comment type="function">
    <text evidence="9">Catalyzes the ATP-dependent phosphorylation of N-acetyl-L-glutamate.</text>
</comment>
<evidence type="ECO:0000256" key="2">
    <source>
        <dbReference type="ARBA" id="ARBA00022571"/>
    </source>
</evidence>
<dbReference type="HAMAP" id="MF_00082">
    <property type="entry name" value="ArgB"/>
    <property type="match status" value="1"/>
</dbReference>
<feature type="site" description="Transition state stabilizer" evidence="9">
    <location>
        <position position="9"/>
    </location>
</feature>
<evidence type="ECO:0000256" key="6">
    <source>
        <dbReference type="ARBA" id="ARBA00022777"/>
    </source>
</evidence>
<dbReference type="PIRSF" id="PIRSF000728">
    <property type="entry name" value="NAGK"/>
    <property type="match status" value="1"/>
</dbReference>
<keyword evidence="9" id="KW-0963">Cytoplasm</keyword>
<dbReference type="InterPro" id="IPR001048">
    <property type="entry name" value="Asp/Glu/Uridylate_kinase"/>
</dbReference>
<dbReference type="GO" id="GO:0042450">
    <property type="term" value="P:L-arginine biosynthetic process via ornithine"/>
    <property type="evidence" value="ECO:0007669"/>
    <property type="project" value="UniProtKB-UniRule"/>
</dbReference>
<evidence type="ECO:0000313" key="12">
    <source>
        <dbReference type="Proteomes" id="UP000503088"/>
    </source>
</evidence>
<dbReference type="GO" id="GO:0005524">
    <property type="term" value="F:ATP binding"/>
    <property type="evidence" value="ECO:0007669"/>
    <property type="project" value="UniProtKB-UniRule"/>
</dbReference>
<dbReference type="InterPro" id="IPR037528">
    <property type="entry name" value="ArgB"/>
</dbReference>
<keyword evidence="12" id="KW-1185">Reference proteome</keyword>
<dbReference type="EMBL" id="CP048104">
    <property type="protein sequence ID" value="QKG85656.1"/>
    <property type="molecule type" value="Genomic_DNA"/>
</dbReference>
<evidence type="ECO:0000256" key="9">
    <source>
        <dbReference type="HAMAP-Rule" id="MF_00082"/>
    </source>
</evidence>
<evidence type="ECO:0000256" key="5">
    <source>
        <dbReference type="ARBA" id="ARBA00022741"/>
    </source>
</evidence>
<dbReference type="Gene3D" id="3.40.1160.10">
    <property type="entry name" value="Acetylglutamate kinase-like"/>
    <property type="match status" value="1"/>
</dbReference>
<comment type="pathway">
    <text evidence="1 9">Amino-acid biosynthesis; L-arginine biosynthesis; N(2)-acetyl-L-ornithine from L-glutamate: step 2/4.</text>
</comment>
<dbReference type="Pfam" id="PF00696">
    <property type="entry name" value="AA_kinase"/>
    <property type="match status" value="1"/>
</dbReference>
<dbReference type="InterPro" id="IPR004662">
    <property type="entry name" value="AcgluKinase_fam"/>
</dbReference>
<keyword evidence="3 9" id="KW-0028">Amino-acid biosynthesis</keyword>
<dbReference type="Proteomes" id="UP000503088">
    <property type="component" value="Chromosome"/>
</dbReference>
<evidence type="ECO:0000256" key="3">
    <source>
        <dbReference type="ARBA" id="ARBA00022605"/>
    </source>
</evidence>
<comment type="subcellular location">
    <subcellularLocation>
        <location evidence="9">Cytoplasm</location>
    </subcellularLocation>
</comment>
<feature type="binding site" evidence="9">
    <location>
        <position position="64"/>
    </location>
    <ligand>
        <name>substrate</name>
    </ligand>
</feature>
<evidence type="ECO:0000259" key="10">
    <source>
        <dbReference type="Pfam" id="PF00696"/>
    </source>
</evidence>
<feature type="binding site" evidence="9">
    <location>
        <begin position="42"/>
        <end position="43"/>
    </location>
    <ligand>
        <name>substrate</name>
    </ligand>
</feature>
<dbReference type="SUPFAM" id="SSF53633">
    <property type="entry name" value="Carbamate kinase-like"/>
    <property type="match status" value="1"/>
</dbReference>
<comment type="similarity">
    <text evidence="9">Belongs to the acetylglutamate kinase family. ArgB subfamily.</text>
</comment>
<keyword evidence="4 9" id="KW-0808">Transferase</keyword>
<dbReference type="PANTHER" id="PTHR23342">
    <property type="entry name" value="N-ACETYLGLUTAMATE SYNTHASE"/>
    <property type="match status" value="1"/>
</dbReference>
<dbReference type="CDD" id="cd04238">
    <property type="entry name" value="AAK_NAGK-like"/>
    <property type="match status" value="1"/>
</dbReference>
<dbReference type="GO" id="GO:0003991">
    <property type="term" value="F:acetylglutamate kinase activity"/>
    <property type="evidence" value="ECO:0007669"/>
    <property type="project" value="UniProtKB-UniRule"/>
</dbReference>
<dbReference type="EC" id="2.7.2.8" evidence="9"/>
<proteinExistence type="inferred from homology"/>
<keyword evidence="5 9" id="KW-0547">Nucleotide-binding</keyword>
<gene>
    <name evidence="9 11" type="primary">argB</name>
    <name evidence="11" type="ORF">GXN76_15180</name>
</gene>
<dbReference type="FunFam" id="3.40.1160.10:FF:000004">
    <property type="entry name" value="Acetylglutamate kinase"/>
    <property type="match status" value="1"/>
</dbReference>